<dbReference type="GO" id="GO:0008817">
    <property type="term" value="F:corrinoid adenosyltransferase activity"/>
    <property type="evidence" value="ECO:0007669"/>
    <property type="project" value="TreeGrafter"/>
</dbReference>
<dbReference type="Proteomes" id="UP001319921">
    <property type="component" value="Chromosome"/>
</dbReference>
<organism evidence="5 6">
    <name type="scientific">Saccharolobus caldissimus</name>
    <dbReference type="NCBI Taxonomy" id="1702097"/>
    <lineage>
        <taxon>Archaea</taxon>
        <taxon>Thermoproteota</taxon>
        <taxon>Thermoprotei</taxon>
        <taxon>Sulfolobales</taxon>
        <taxon>Sulfolobaceae</taxon>
        <taxon>Saccharolobus</taxon>
    </lineage>
</organism>
<dbReference type="NCBIfam" id="TIGR00636">
    <property type="entry name" value="PduO_Nterm"/>
    <property type="match status" value="1"/>
</dbReference>
<protein>
    <submittedName>
        <fullName evidence="5">ATP:cob(I)alamin adenosyltransferase</fullName>
    </submittedName>
</protein>
<keyword evidence="3" id="KW-0067">ATP-binding</keyword>
<dbReference type="PANTHER" id="PTHR12213">
    <property type="entry name" value="CORRINOID ADENOSYLTRANSFERASE"/>
    <property type="match status" value="1"/>
</dbReference>
<keyword evidence="1" id="KW-0808">Transferase</keyword>
<dbReference type="AlphaFoldDB" id="A0AAQ4CN89"/>
<evidence type="ECO:0000256" key="1">
    <source>
        <dbReference type="ARBA" id="ARBA00022679"/>
    </source>
</evidence>
<dbReference type="SUPFAM" id="SSF89028">
    <property type="entry name" value="Cobalamin adenosyltransferase-like"/>
    <property type="match status" value="1"/>
</dbReference>
<accession>A0AAQ4CN89</accession>
<dbReference type="GeneID" id="68865011"/>
<dbReference type="InterPro" id="IPR029499">
    <property type="entry name" value="PduO-typ"/>
</dbReference>
<gene>
    <name evidence="5" type="ORF">SACC_02870</name>
</gene>
<evidence type="ECO:0000256" key="3">
    <source>
        <dbReference type="ARBA" id="ARBA00022840"/>
    </source>
</evidence>
<evidence type="ECO:0000313" key="5">
    <source>
        <dbReference type="EMBL" id="BDB97270.1"/>
    </source>
</evidence>
<dbReference type="KEGG" id="scas:SACC_02870"/>
<keyword evidence="6" id="KW-1185">Reference proteome</keyword>
<dbReference type="RefSeq" id="WP_229571284.1">
    <property type="nucleotide sequence ID" value="NZ_AP025226.1"/>
</dbReference>
<sequence length="171" mass="19325">MVWYTGYGDKGKTKVPSEGEVWKDDDIVNALGDLDELNSALGIVSSLYPSLSEIIIKIQSDIFSISSEIAGFDLNFDNNKVIWLEDQIRKFSASIPELRNFVLPGGHVAASFLHLARAISRRSERSTVKIMRKGKAKEIHVKYLNRLSSLLFVLALWVNHNSNIQNVIWKH</sequence>
<dbReference type="GO" id="GO:0005524">
    <property type="term" value="F:ATP binding"/>
    <property type="evidence" value="ECO:0007669"/>
    <property type="project" value="UniProtKB-KW"/>
</dbReference>
<evidence type="ECO:0000256" key="2">
    <source>
        <dbReference type="ARBA" id="ARBA00022741"/>
    </source>
</evidence>
<dbReference type="Pfam" id="PF01923">
    <property type="entry name" value="Cob_adeno_trans"/>
    <property type="match status" value="1"/>
</dbReference>
<evidence type="ECO:0000313" key="6">
    <source>
        <dbReference type="Proteomes" id="UP001319921"/>
    </source>
</evidence>
<dbReference type="Gene3D" id="1.20.1200.10">
    <property type="entry name" value="Cobalamin adenosyltransferase-like"/>
    <property type="match status" value="1"/>
</dbReference>
<feature type="domain" description="Cobalamin adenosyltransferase-like" evidence="4">
    <location>
        <begin position="4"/>
        <end position="157"/>
    </location>
</feature>
<dbReference type="EMBL" id="AP025226">
    <property type="protein sequence ID" value="BDB97270.1"/>
    <property type="molecule type" value="Genomic_DNA"/>
</dbReference>
<dbReference type="PANTHER" id="PTHR12213:SF0">
    <property type="entry name" value="CORRINOID ADENOSYLTRANSFERASE MMAB"/>
    <property type="match status" value="1"/>
</dbReference>
<proteinExistence type="predicted"/>
<name>A0AAQ4CN89_9CREN</name>
<keyword evidence="2" id="KW-0547">Nucleotide-binding</keyword>
<evidence type="ECO:0000259" key="4">
    <source>
        <dbReference type="Pfam" id="PF01923"/>
    </source>
</evidence>
<dbReference type="InterPro" id="IPR036451">
    <property type="entry name" value="CblAdoTrfase-like_sf"/>
</dbReference>
<dbReference type="InterPro" id="IPR016030">
    <property type="entry name" value="CblAdoTrfase-like"/>
</dbReference>
<reference evidence="5 6" key="1">
    <citation type="journal article" date="2022" name="Microbiol. Resour. Announc.">
        <title>Complete Genome Sequence of the Hyperthermophilic and Acidophilic Archaeon Saccharolobus caldissimus Strain HS-3T.</title>
        <authorList>
            <person name="Sakai H.D."/>
            <person name="Kurosawa N."/>
        </authorList>
    </citation>
    <scope>NUCLEOTIDE SEQUENCE [LARGE SCALE GENOMIC DNA]</scope>
    <source>
        <strain evidence="5 6">JCM32116</strain>
    </source>
</reference>